<dbReference type="InterPro" id="IPR050873">
    <property type="entry name" value="V-ATPase_V0D/AC39_subunit"/>
</dbReference>
<dbReference type="PANTHER" id="PTHR38682">
    <property type="entry name" value="V-TYPE ATP SYNTHASE SUBUNIT C"/>
    <property type="match status" value="1"/>
</dbReference>
<protein>
    <submittedName>
        <fullName evidence="3">V-type ATPase subunit</fullName>
    </submittedName>
</protein>
<gene>
    <name evidence="3" type="ORF">LIZ65_13255</name>
</gene>
<evidence type="ECO:0000256" key="1">
    <source>
        <dbReference type="ARBA" id="ARBA00022448"/>
    </source>
</evidence>
<dbReference type="Proteomes" id="UP001299546">
    <property type="component" value="Unassembled WGS sequence"/>
</dbReference>
<dbReference type="InterPro" id="IPR036079">
    <property type="entry name" value="ATPase_csu/dsu_sf"/>
</dbReference>
<reference evidence="3 4" key="1">
    <citation type="submission" date="2021-10" db="EMBL/GenBank/DDBJ databases">
        <title>Collection of gut derived symbiotic bacterial strains cultured from healthy donors.</title>
        <authorList>
            <person name="Lin H."/>
            <person name="Littmann E."/>
            <person name="Kohout C."/>
            <person name="Pamer E.G."/>
        </authorList>
    </citation>
    <scope>NUCLEOTIDE SEQUENCE [LARGE SCALE GENOMIC DNA]</scope>
    <source>
        <strain evidence="3 4">DFI.1.165</strain>
    </source>
</reference>
<dbReference type="InterPro" id="IPR002843">
    <property type="entry name" value="ATPase_V0-cplx_csu/dsu"/>
</dbReference>
<evidence type="ECO:0000313" key="4">
    <source>
        <dbReference type="Proteomes" id="UP001299546"/>
    </source>
</evidence>
<keyword evidence="1" id="KW-0813">Transport</keyword>
<evidence type="ECO:0000313" key="3">
    <source>
        <dbReference type="EMBL" id="MCB7388253.1"/>
    </source>
</evidence>
<keyword evidence="2" id="KW-0406">Ion transport</keyword>
<dbReference type="PANTHER" id="PTHR38682:SF1">
    <property type="entry name" value="V-TYPE ATP SYNTHASE SUBUNIT C"/>
    <property type="match status" value="1"/>
</dbReference>
<evidence type="ECO:0000256" key="2">
    <source>
        <dbReference type="ARBA" id="ARBA00023065"/>
    </source>
</evidence>
<dbReference type="InterPro" id="IPR044911">
    <property type="entry name" value="V-type_ATPase_csu/dsu_dom_3"/>
</dbReference>
<proteinExistence type="predicted"/>
<dbReference type="SUPFAM" id="SSF103486">
    <property type="entry name" value="V-type ATP synthase subunit C"/>
    <property type="match status" value="1"/>
</dbReference>
<dbReference type="Pfam" id="PF01992">
    <property type="entry name" value="vATP-synt_AC39"/>
    <property type="match status" value="1"/>
</dbReference>
<keyword evidence="4" id="KW-1185">Reference proteome</keyword>
<name>A0ABS8DIH7_9FIRM</name>
<organism evidence="3 4">
    <name type="scientific">Bariatricus massiliensis</name>
    <dbReference type="NCBI Taxonomy" id="1745713"/>
    <lineage>
        <taxon>Bacteria</taxon>
        <taxon>Bacillati</taxon>
        <taxon>Bacillota</taxon>
        <taxon>Clostridia</taxon>
        <taxon>Lachnospirales</taxon>
        <taxon>Lachnospiraceae</taxon>
        <taxon>Bariatricus</taxon>
    </lineage>
</organism>
<comment type="caution">
    <text evidence="3">The sequence shown here is derived from an EMBL/GenBank/DDBJ whole genome shotgun (WGS) entry which is preliminary data.</text>
</comment>
<sequence length="348" mass="41345">MGNLLAYSGLVTKVRAMQAKLLTEEDFQNIANLKTVTEIVSYLKGKPAYEPHLKDIDEDKLHRGDIEKILIQSLYSDYIRLYRFSGMTQKRFLELYLKRYEVNLINYCLRIVFNHYEQPFDLNYKKSFFDQYSSLTIDRLITSKNVHELVENLQGTEYYSALKKLEDAKETTLFDYDLALNLYYFTTMWKTRKKILKKRELDIYTRDCGTKIDLLNLQWIYRAKKYYHMLPPDIYSLLIPIHYRIHIDLLKELVETPSLDEFMKSAEKTAYARKFNLTKNLTIEKMYKDCLYKLYLADRRSNPYSIAAVNTYLFLKEEELEKLTTALECVRYGLPARETLNYIGGVAK</sequence>
<dbReference type="EMBL" id="JAJCIS010000009">
    <property type="protein sequence ID" value="MCB7388253.1"/>
    <property type="molecule type" value="Genomic_DNA"/>
</dbReference>
<accession>A0ABS8DIH7</accession>
<dbReference type="Gene3D" id="1.10.132.50">
    <property type="entry name" value="ATP synthase (C/AC39) subunit, domain 3"/>
    <property type="match status" value="3"/>
</dbReference>
<dbReference type="RefSeq" id="WP_066738467.1">
    <property type="nucleotide sequence ID" value="NZ_JAJCIQ010000009.1"/>
</dbReference>